<dbReference type="STRING" id="147375.BXP28_08270"/>
<sequence precursor="true">MKSIWITSILGLSVLVAGCATANKGAAPRPNVNQQQIKVQQTAPQDKAPLNNAQIATRLEQIAQSNPNVQKARCVVFGRTAIVGIDIKEDMKRSQVGSVKFSVAEALKKDPYGANSVVTADADVNKRISNILEETRKGRPISGFTTELSDIVGRIMPQLPRDTQIAPNTNMNSTPQDPASPGSAAQ</sequence>
<gene>
    <name evidence="3" type="ORF">ERICIII_03154</name>
</gene>
<evidence type="ECO:0000256" key="1">
    <source>
        <dbReference type="SAM" id="MobiDB-lite"/>
    </source>
</evidence>
<organism evidence="3 4">
    <name type="scientific">Paenibacillus larvae subsp. larvae</name>
    <dbReference type="NCBI Taxonomy" id="147375"/>
    <lineage>
        <taxon>Bacteria</taxon>
        <taxon>Bacillati</taxon>
        <taxon>Bacillota</taxon>
        <taxon>Bacilli</taxon>
        <taxon>Bacillales</taxon>
        <taxon>Paenibacillaceae</taxon>
        <taxon>Paenibacillus</taxon>
    </lineage>
</organism>
<dbReference type="EMBL" id="CP019655">
    <property type="protein sequence ID" value="AVF27275.1"/>
    <property type="molecule type" value="Genomic_DNA"/>
</dbReference>
<feature type="signal peptide" evidence="2">
    <location>
        <begin position="1"/>
        <end position="22"/>
    </location>
</feature>
<dbReference type="InterPro" id="IPR014247">
    <property type="entry name" value="Spore_lipoprot_YhcN/YlaJ"/>
</dbReference>
<dbReference type="Pfam" id="PF09580">
    <property type="entry name" value="Spore_YhcN_YlaJ"/>
    <property type="match status" value="1"/>
</dbReference>
<dbReference type="InterPro" id="IPR019076">
    <property type="entry name" value="Spore_lipoprot_YhcN/YlaJ-like"/>
</dbReference>
<feature type="chain" id="PRO_5014707793" evidence="2">
    <location>
        <begin position="23"/>
        <end position="186"/>
    </location>
</feature>
<feature type="compositionally biased region" description="Polar residues" evidence="1">
    <location>
        <begin position="165"/>
        <end position="186"/>
    </location>
</feature>
<dbReference type="RefSeq" id="WP_077995640.1">
    <property type="nucleotide sequence ID" value="NZ_CP019655.1"/>
</dbReference>
<evidence type="ECO:0000313" key="3">
    <source>
        <dbReference type="EMBL" id="AVF27275.1"/>
    </source>
</evidence>
<dbReference type="AlphaFoldDB" id="A0A2L1UGF1"/>
<proteinExistence type="predicted"/>
<keyword evidence="2" id="KW-0732">Signal</keyword>
<keyword evidence="3" id="KW-0449">Lipoprotein</keyword>
<feature type="region of interest" description="Disordered" evidence="1">
    <location>
        <begin position="162"/>
        <end position="186"/>
    </location>
</feature>
<name>A0A2L1UGF1_9BACL</name>
<dbReference type="Proteomes" id="UP000239833">
    <property type="component" value="Chromosome"/>
</dbReference>
<evidence type="ECO:0000256" key="2">
    <source>
        <dbReference type="SAM" id="SignalP"/>
    </source>
</evidence>
<reference evidence="4" key="1">
    <citation type="submission" date="2017-02" db="EMBL/GenBank/DDBJ databases">
        <title>Delineation of Paenibacillus larvae strains originating from foulbrood outbreaks.</title>
        <authorList>
            <person name="Beims H."/>
            <person name="Bunk B."/>
            <person name="Sproeer C."/>
            <person name="Mohr K.I."/>
            <person name="Pradella S."/>
            <person name="Guenther G."/>
            <person name="Rohde M."/>
            <person name="von der Ohe W."/>
            <person name="Steinert M."/>
        </authorList>
    </citation>
    <scope>NUCLEOTIDE SEQUENCE [LARGE SCALE GENOMIC DNA]</scope>
    <source>
        <strain evidence="4">Eric_III</strain>
    </source>
</reference>
<evidence type="ECO:0000313" key="4">
    <source>
        <dbReference type="Proteomes" id="UP000239833"/>
    </source>
</evidence>
<protein>
    <submittedName>
        <fullName evidence="3">Lipoprotein-like protein</fullName>
    </submittedName>
</protein>
<dbReference type="GeneID" id="64219692"/>
<dbReference type="PROSITE" id="PS51257">
    <property type="entry name" value="PROKAR_LIPOPROTEIN"/>
    <property type="match status" value="1"/>
</dbReference>
<dbReference type="NCBIfam" id="TIGR02898">
    <property type="entry name" value="spore_YhcN_YlaJ"/>
    <property type="match status" value="1"/>
</dbReference>
<dbReference type="GO" id="GO:0030435">
    <property type="term" value="P:sporulation resulting in formation of a cellular spore"/>
    <property type="evidence" value="ECO:0007669"/>
    <property type="project" value="InterPro"/>
</dbReference>
<accession>A0A2L1UGF1</accession>